<reference evidence="2" key="1">
    <citation type="journal article" date="2019" name="Int. J. Syst. Evol. Microbiol.">
        <title>The Global Catalogue of Microorganisms (GCM) 10K type strain sequencing project: providing services to taxonomists for standard genome sequencing and annotation.</title>
        <authorList>
            <consortium name="The Broad Institute Genomics Platform"/>
            <consortium name="The Broad Institute Genome Sequencing Center for Infectious Disease"/>
            <person name="Wu L."/>
            <person name="Ma J."/>
        </authorList>
    </citation>
    <scope>NUCLEOTIDE SEQUENCE [LARGE SCALE GENOMIC DNA]</scope>
    <source>
        <strain evidence="2">JCM 12165</strain>
    </source>
</reference>
<dbReference type="GO" id="GO:0016301">
    <property type="term" value="F:kinase activity"/>
    <property type="evidence" value="ECO:0007669"/>
    <property type="project" value="UniProtKB-KW"/>
</dbReference>
<accession>A0ABV9NUU2</accession>
<dbReference type="Gene3D" id="1.10.510.10">
    <property type="entry name" value="Transferase(Phosphotransferase) domain 1"/>
    <property type="match status" value="1"/>
</dbReference>
<evidence type="ECO:0000313" key="1">
    <source>
        <dbReference type="EMBL" id="MFC4735922.1"/>
    </source>
</evidence>
<dbReference type="PANTHER" id="PTHR37171:SF1">
    <property type="entry name" value="SERINE_THREONINE-PROTEIN KINASE YRZF-RELATED"/>
    <property type="match status" value="1"/>
</dbReference>
<sequence>MQPTNGELAASVCYRKKGRRNSVLACDSRLIPIGTGRSASAFRIQDSNTVMKVYYPDSLHIAEEEAAIYRKLEQVSFFPTLHDAGTNYIVMDYVEGRTFFQCLTGGEKISAKSITDVDQALREVRRLELNPSDIHLHNLILTPDGSVKMIDPARFNQEKNCTQWDDLRAAYYKYYSKKLFPKRIPAVLLESVRALYQRNFLHV</sequence>
<organism evidence="1 2">
    <name type="scientific">Bacillus daqingensis</name>
    <dbReference type="NCBI Taxonomy" id="872396"/>
    <lineage>
        <taxon>Bacteria</taxon>
        <taxon>Bacillati</taxon>
        <taxon>Bacillota</taxon>
        <taxon>Bacilli</taxon>
        <taxon>Bacillales</taxon>
        <taxon>Bacillaceae</taxon>
        <taxon>Bacillus</taxon>
    </lineage>
</organism>
<keyword evidence="1" id="KW-0808">Transferase</keyword>
<protein>
    <submittedName>
        <fullName evidence="1">Protein kinase family protein</fullName>
    </submittedName>
</protein>
<dbReference type="PANTHER" id="PTHR37171">
    <property type="entry name" value="SERINE/THREONINE-PROTEIN KINASE YRZF-RELATED"/>
    <property type="match status" value="1"/>
</dbReference>
<dbReference type="SUPFAM" id="SSF56112">
    <property type="entry name" value="Protein kinase-like (PK-like)"/>
    <property type="match status" value="1"/>
</dbReference>
<dbReference type="InterPro" id="IPR011009">
    <property type="entry name" value="Kinase-like_dom_sf"/>
</dbReference>
<dbReference type="Gene3D" id="3.30.200.20">
    <property type="entry name" value="Phosphorylase Kinase, domain 1"/>
    <property type="match status" value="1"/>
</dbReference>
<keyword evidence="1" id="KW-0418">Kinase</keyword>
<name>A0ABV9NUU2_9BACI</name>
<dbReference type="InterPro" id="IPR052396">
    <property type="entry name" value="Meiotic_Drive_Suppr_Kinase"/>
</dbReference>
<evidence type="ECO:0000313" key="2">
    <source>
        <dbReference type="Proteomes" id="UP001595896"/>
    </source>
</evidence>
<gene>
    <name evidence="1" type="ORF">ACFO4L_04915</name>
</gene>
<dbReference type="EMBL" id="JBHSGK010000004">
    <property type="protein sequence ID" value="MFC4735922.1"/>
    <property type="molecule type" value="Genomic_DNA"/>
</dbReference>
<keyword evidence="2" id="KW-1185">Reference proteome</keyword>
<dbReference type="Proteomes" id="UP001595896">
    <property type="component" value="Unassembled WGS sequence"/>
</dbReference>
<proteinExistence type="predicted"/>
<comment type="caution">
    <text evidence="1">The sequence shown here is derived from an EMBL/GenBank/DDBJ whole genome shotgun (WGS) entry which is preliminary data.</text>
</comment>
<dbReference type="RefSeq" id="WP_377908586.1">
    <property type="nucleotide sequence ID" value="NZ_JBHSGK010000004.1"/>
</dbReference>